<organism evidence="2 3">
    <name type="scientific">Embleya scabrispora</name>
    <dbReference type="NCBI Taxonomy" id="159449"/>
    <lineage>
        <taxon>Bacteria</taxon>
        <taxon>Bacillati</taxon>
        <taxon>Actinomycetota</taxon>
        <taxon>Actinomycetes</taxon>
        <taxon>Kitasatosporales</taxon>
        <taxon>Streptomycetaceae</taxon>
        <taxon>Embleya</taxon>
    </lineage>
</organism>
<name>A0A1T3P2R8_9ACTN</name>
<comment type="caution">
    <text evidence="2">The sequence shown here is derived from an EMBL/GenBank/DDBJ whole genome shotgun (WGS) entry which is preliminary data.</text>
</comment>
<reference evidence="2 3" key="1">
    <citation type="submission" date="2017-03" db="EMBL/GenBank/DDBJ databases">
        <title>Draft genome sequence of Streptomyces scabrisporus NF3, endophyte isolated from Amphipterygium adstringens.</title>
        <authorList>
            <person name="Vazquez M."/>
            <person name="Ceapa C.D."/>
            <person name="Rodriguez Luna D."/>
            <person name="Sanchez Esquivel S."/>
        </authorList>
    </citation>
    <scope>NUCLEOTIDE SEQUENCE [LARGE SCALE GENOMIC DNA]</scope>
    <source>
        <strain evidence="2 3">NF3</strain>
    </source>
</reference>
<gene>
    <name evidence="2" type="ORF">B4N89_21865</name>
</gene>
<dbReference type="EMBL" id="MWQN01000001">
    <property type="protein sequence ID" value="OPC83232.1"/>
    <property type="molecule type" value="Genomic_DNA"/>
</dbReference>
<evidence type="ECO:0000256" key="1">
    <source>
        <dbReference type="SAM" id="MobiDB-lite"/>
    </source>
</evidence>
<feature type="region of interest" description="Disordered" evidence="1">
    <location>
        <begin position="1"/>
        <end position="73"/>
    </location>
</feature>
<protein>
    <submittedName>
        <fullName evidence="2">Uncharacterized protein</fullName>
    </submittedName>
</protein>
<dbReference type="AlphaFoldDB" id="A0A1T3P2R8"/>
<keyword evidence="3" id="KW-1185">Reference proteome</keyword>
<dbReference type="Proteomes" id="UP000190037">
    <property type="component" value="Unassembled WGS sequence"/>
</dbReference>
<feature type="compositionally biased region" description="Basic and acidic residues" evidence="1">
    <location>
        <begin position="20"/>
        <end position="30"/>
    </location>
</feature>
<dbReference type="STRING" id="159449.B4N89_21865"/>
<sequence length="73" mass="7525">MSPMPVMPAMPSQAEPETLDDLRGDCRHIDASWTTPGPERTPAKAAPAGSHAPATDVPAHGATLVAGMSEYGD</sequence>
<accession>A0A1T3P2R8</accession>
<evidence type="ECO:0000313" key="2">
    <source>
        <dbReference type="EMBL" id="OPC83232.1"/>
    </source>
</evidence>
<proteinExistence type="predicted"/>
<feature type="compositionally biased region" description="Low complexity" evidence="1">
    <location>
        <begin position="43"/>
        <end position="54"/>
    </location>
</feature>
<dbReference type="RefSeq" id="WP_078977526.1">
    <property type="nucleotide sequence ID" value="NZ_MWQN01000001.1"/>
</dbReference>
<evidence type="ECO:0000313" key="3">
    <source>
        <dbReference type="Proteomes" id="UP000190037"/>
    </source>
</evidence>